<dbReference type="SUPFAM" id="SSF51197">
    <property type="entry name" value="Clavaminate synthase-like"/>
    <property type="match status" value="1"/>
</dbReference>
<comment type="cofactor">
    <cofactor evidence="1">
        <name>Fe(2+)</name>
        <dbReference type="ChEBI" id="CHEBI:29033"/>
    </cofactor>
</comment>
<evidence type="ECO:0000313" key="7">
    <source>
        <dbReference type="Proteomes" id="UP000019277"/>
    </source>
</evidence>
<reference evidence="6 7" key="1">
    <citation type="journal article" date="2014" name="Genome Announc.">
        <title>Draft Genome Sequence of the Antitrypanosomally Active Sponge-Associated Bacterium Actinokineospora sp. Strain EG49.</title>
        <authorList>
            <person name="Harjes J."/>
            <person name="Ryu T."/>
            <person name="Abdelmohsen U.R."/>
            <person name="Moitinho-Silva L."/>
            <person name="Horn H."/>
            <person name="Ravasi T."/>
            <person name="Hentschel U."/>
        </authorList>
    </citation>
    <scope>NUCLEOTIDE SEQUENCE [LARGE SCALE GENOMIC DNA]</scope>
    <source>
        <strain evidence="6 7">EG49</strain>
    </source>
</reference>
<evidence type="ECO:0000256" key="1">
    <source>
        <dbReference type="ARBA" id="ARBA00001954"/>
    </source>
</evidence>
<proteinExistence type="predicted"/>
<dbReference type="Proteomes" id="UP000019277">
    <property type="component" value="Unassembled WGS sequence"/>
</dbReference>
<evidence type="ECO:0000259" key="5">
    <source>
        <dbReference type="Pfam" id="PF02668"/>
    </source>
</evidence>
<dbReference type="OrthoDB" id="3391615at2"/>
<comment type="caution">
    <text evidence="6">The sequence shown here is derived from an EMBL/GenBank/DDBJ whole genome shotgun (WGS) entry which is preliminary data.</text>
</comment>
<dbReference type="PANTHER" id="PTHR10696">
    <property type="entry name" value="GAMMA-BUTYROBETAINE HYDROXYLASE-RELATED"/>
    <property type="match status" value="1"/>
</dbReference>
<keyword evidence="7" id="KW-1185">Reference proteome</keyword>
<evidence type="ECO:0000256" key="3">
    <source>
        <dbReference type="ARBA" id="ARBA00023004"/>
    </source>
</evidence>
<evidence type="ECO:0000313" key="6">
    <source>
        <dbReference type="EMBL" id="EWC64477.1"/>
    </source>
</evidence>
<keyword evidence="4" id="KW-0045">Antibiotic biosynthesis</keyword>
<evidence type="ECO:0000256" key="2">
    <source>
        <dbReference type="ARBA" id="ARBA00023002"/>
    </source>
</evidence>
<protein>
    <submittedName>
        <fullName evidence="6">Putative taurine catabolism dioxygenase</fullName>
    </submittedName>
</protein>
<organism evidence="6 7">
    <name type="scientific">Actinokineospora spheciospongiae</name>
    <dbReference type="NCBI Taxonomy" id="909613"/>
    <lineage>
        <taxon>Bacteria</taxon>
        <taxon>Bacillati</taxon>
        <taxon>Actinomycetota</taxon>
        <taxon>Actinomycetes</taxon>
        <taxon>Pseudonocardiales</taxon>
        <taxon>Pseudonocardiaceae</taxon>
        <taxon>Actinokineospora</taxon>
    </lineage>
</organism>
<keyword evidence="3" id="KW-0408">Iron</keyword>
<dbReference type="PANTHER" id="PTHR10696:SF56">
    <property type="entry name" value="TAUD_TFDA-LIKE DOMAIN-CONTAINING PROTEIN"/>
    <property type="match status" value="1"/>
</dbReference>
<gene>
    <name evidence="6" type="ORF">UO65_0084</name>
</gene>
<keyword evidence="6" id="KW-0223">Dioxygenase</keyword>
<dbReference type="GO" id="GO:0017000">
    <property type="term" value="P:antibiotic biosynthetic process"/>
    <property type="evidence" value="ECO:0007669"/>
    <property type="project" value="UniProtKB-KW"/>
</dbReference>
<dbReference type="AlphaFoldDB" id="W7J637"/>
<dbReference type="InterPro" id="IPR003819">
    <property type="entry name" value="TauD/TfdA-like"/>
</dbReference>
<dbReference type="InterPro" id="IPR050411">
    <property type="entry name" value="AlphaKG_dependent_hydroxylases"/>
</dbReference>
<dbReference type="Pfam" id="PF02668">
    <property type="entry name" value="TauD"/>
    <property type="match status" value="1"/>
</dbReference>
<dbReference type="eggNOG" id="COG2175">
    <property type="taxonomic scope" value="Bacteria"/>
</dbReference>
<dbReference type="STRING" id="909613.UO65_0084"/>
<evidence type="ECO:0000256" key="4">
    <source>
        <dbReference type="ARBA" id="ARBA00023194"/>
    </source>
</evidence>
<accession>W7J637</accession>
<keyword evidence="2" id="KW-0560">Oxidoreductase</keyword>
<dbReference type="Gene3D" id="3.60.130.10">
    <property type="entry name" value="Clavaminate synthase-like"/>
    <property type="match status" value="1"/>
</dbReference>
<dbReference type="GO" id="GO:0051213">
    <property type="term" value="F:dioxygenase activity"/>
    <property type="evidence" value="ECO:0007669"/>
    <property type="project" value="UniProtKB-KW"/>
</dbReference>
<dbReference type="InterPro" id="IPR042098">
    <property type="entry name" value="TauD-like_sf"/>
</dbReference>
<dbReference type="EMBL" id="AYXG01000004">
    <property type="protein sequence ID" value="EWC64477.1"/>
    <property type="molecule type" value="Genomic_DNA"/>
</dbReference>
<name>W7J637_9PSEU</name>
<dbReference type="RefSeq" id="WP_052020313.1">
    <property type="nucleotide sequence ID" value="NZ_AYXG01000004.1"/>
</dbReference>
<sequence>MQQLHTDFRDPQCGGRIAFPDRDAPAALTRATEERGFAVAALAPSQPPDDALAAVAAALGLGTPYIPALYRYPETRAYSAAYSHIRSDPGDRHPGFSTTAGQAWHVDGLLDEIGTIKTTILYCVRAAHRGGDTLLFNSLAAFAELRALDPDAALAMQSPKALNRRSTIPAIGVDADGPVFARDSFGAWTTRYTDNDTCTWNFAEGPPGGLRRGLEFLRAAAREPRYRLAVSLRPGEALIFRNDRLSHGRQPYEDTPAAPRHLIRALYADGPTPQ</sequence>
<feature type="domain" description="TauD/TfdA-like" evidence="5">
    <location>
        <begin position="25"/>
        <end position="265"/>
    </location>
</feature>